<name>A0A517ZDZ5_9PLAN</name>
<evidence type="ECO:0000256" key="3">
    <source>
        <dbReference type="RuleBase" id="RU003694"/>
    </source>
</evidence>
<dbReference type="GO" id="GO:0005829">
    <property type="term" value="C:cytosol"/>
    <property type="evidence" value="ECO:0007669"/>
    <property type="project" value="TreeGrafter"/>
</dbReference>
<dbReference type="PANTHER" id="PTHR11712:SF336">
    <property type="entry name" value="3-OXOACYL-[ACYL-CARRIER-PROTEIN] SYNTHASE, MITOCHONDRIAL"/>
    <property type="match status" value="1"/>
</dbReference>
<evidence type="ECO:0000259" key="4">
    <source>
        <dbReference type="PROSITE" id="PS52004"/>
    </source>
</evidence>
<sequence length="430" mass="46258">MTAAPGNSRVVITGLGVIAPVGIGKVAFWDNLLAGRSGIDFLQSLPAENLPCKLAAEIRDFDPLEHVYQKKFLKVMSRDIQLGVCAASMAMKDAGMQAGEVTPERLGVEFGTGHISFTPQELADAASDVADPANPEAYTRWGEGQLGKIAPLWLLRQLPNMPACHVAIEHNARGPNNTITSADSSPLLAMQEAMRVIQRDHADAMIVGACASNIHPVDIARISLYENLSRRDDDPARACRPFDRDRDGTIVGEGAAVFVLEKYEHAVRRGADIYCEVLSVGAGCDGRGYQNGAGGTGLVRAMSAAMDRAGIRPDELGHINAHGKSTKRDDWVESRAYHQALGDEAESIPVVALKSYFGNFDAGAGAVELAGSIMALRHGMLPMTLNYEHPDPLCRLNVVRDEPVRLRNRTAMSVNRTIMGQSTAAVLRAL</sequence>
<dbReference type="PROSITE" id="PS52004">
    <property type="entry name" value="KS3_2"/>
    <property type="match status" value="1"/>
</dbReference>
<reference evidence="5 6" key="1">
    <citation type="submission" date="2019-02" db="EMBL/GenBank/DDBJ databases">
        <title>Deep-cultivation of Planctomycetes and their phenomic and genomic characterization uncovers novel biology.</title>
        <authorList>
            <person name="Wiegand S."/>
            <person name="Jogler M."/>
            <person name="Boedeker C."/>
            <person name="Pinto D."/>
            <person name="Vollmers J."/>
            <person name="Rivas-Marin E."/>
            <person name="Kohn T."/>
            <person name="Peeters S.H."/>
            <person name="Heuer A."/>
            <person name="Rast P."/>
            <person name="Oberbeckmann S."/>
            <person name="Bunk B."/>
            <person name="Jeske O."/>
            <person name="Meyerdierks A."/>
            <person name="Storesund J.E."/>
            <person name="Kallscheuer N."/>
            <person name="Luecker S."/>
            <person name="Lage O.M."/>
            <person name="Pohl T."/>
            <person name="Merkel B.J."/>
            <person name="Hornburger P."/>
            <person name="Mueller R.-W."/>
            <person name="Bruemmer F."/>
            <person name="Labrenz M."/>
            <person name="Spormann A.M."/>
            <person name="Op den Camp H."/>
            <person name="Overmann J."/>
            <person name="Amann R."/>
            <person name="Jetten M.S.M."/>
            <person name="Mascher T."/>
            <person name="Medema M.H."/>
            <person name="Devos D.P."/>
            <person name="Kaster A.-K."/>
            <person name="Ovreas L."/>
            <person name="Rohde M."/>
            <person name="Galperin M.Y."/>
            <person name="Jogler C."/>
        </authorList>
    </citation>
    <scope>NUCLEOTIDE SEQUENCE [LARGE SCALE GENOMIC DNA]</scope>
    <source>
        <strain evidence="5 6">Mal4</strain>
    </source>
</reference>
<dbReference type="SUPFAM" id="SSF53901">
    <property type="entry name" value="Thiolase-like"/>
    <property type="match status" value="2"/>
</dbReference>
<evidence type="ECO:0000256" key="2">
    <source>
        <dbReference type="ARBA" id="ARBA00022679"/>
    </source>
</evidence>
<dbReference type="InterPro" id="IPR016039">
    <property type="entry name" value="Thiolase-like"/>
</dbReference>
<dbReference type="CDD" id="cd00834">
    <property type="entry name" value="KAS_I_II"/>
    <property type="match status" value="1"/>
</dbReference>
<keyword evidence="6" id="KW-1185">Reference proteome</keyword>
<dbReference type="Pfam" id="PF02801">
    <property type="entry name" value="Ketoacyl-synt_C"/>
    <property type="match status" value="1"/>
</dbReference>
<dbReference type="InterPro" id="IPR014031">
    <property type="entry name" value="Ketoacyl_synth_C"/>
</dbReference>
<dbReference type="Proteomes" id="UP000320496">
    <property type="component" value="Chromosome"/>
</dbReference>
<comment type="similarity">
    <text evidence="1 3">Belongs to the thiolase-like superfamily. Beta-ketoacyl-ACP synthases family.</text>
</comment>
<dbReference type="EC" id="2.3.1.179" evidence="5"/>
<dbReference type="GO" id="GO:0006633">
    <property type="term" value="P:fatty acid biosynthetic process"/>
    <property type="evidence" value="ECO:0007669"/>
    <property type="project" value="TreeGrafter"/>
</dbReference>
<gene>
    <name evidence="5" type="primary">fabF_7</name>
    <name evidence="5" type="ORF">Mal4_50370</name>
</gene>
<accession>A0A517ZDZ5</accession>
<proteinExistence type="inferred from homology"/>
<keyword evidence="5" id="KW-0012">Acyltransferase</keyword>
<feature type="domain" description="Ketosynthase family 3 (KS3)" evidence="4">
    <location>
        <begin position="7"/>
        <end position="429"/>
    </location>
</feature>
<protein>
    <submittedName>
        <fullName evidence="5">3-oxoacyl-[acyl-carrier-protein] synthase 2</fullName>
        <ecNumber evidence="5">2.3.1.179</ecNumber>
    </submittedName>
</protein>
<dbReference type="GO" id="GO:0004315">
    <property type="term" value="F:3-oxoacyl-[acyl-carrier-protein] synthase activity"/>
    <property type="evidence" value="ECO:0007669"/>
    <property type="project" value="UniProtKB-EC"/>
</dbReference>
<dbReference type="AlphaFoldDB" id="A0A517ZDZ5"/>
<dbReference type="RefSeq" id="WP_145371950.1">
    <property type="nucleotide sequence ID" value="NZ_CP036275.1"/>
</dbReference>
<dbReference type="SMART" id="SM00825">
    <property type="entry name" value="PKS_KS"/>
    <property type="match status" value="1"/>
</dbReference>
<dbReference type="InterPro" id="IPR000794">
    <property type="entry name" value="Beta-ketoacyl_synthase"/>
</dbReference>
<organism evidence="5 6">
    <name type="scientific">Maioricimonas rarisocia</name>
    <dbReference type="NCBI Taxonomy" id="2528026"/>
    <lineage>
        <taxon>Bacteria</taxon>
        <taxon>Pseudomonadati</taxon>
        <taxon>Planctomycetota</taxon>
        <taxon>Planctomycetia</taxon>
        <taxon>Planctomycetales</taxon>
        <taxon>Planctomycetaceae</taxon>
        <taxon>Maioricimonas</taxon>
    </lineage>
</organism>
<dbReference type="EMBL" id="CP036275">
    <property type="protein sequence ID" value="QDU40679.1"/>
    <property type="molecule type" value="Genomic_DNA"/>
</dbReference>
<dbReference type="KEGG" id="mri:Mal4_50370"/>
<dbReference type="InterPro" id="IPR020841">
    <property type="entry name" value="PKS_Beta-ketoAc_synthase_dom"/>
</dbReference>
<dbReference type="OrthoDB" id="292158at2"/>
<dbReference type="PANTHER" id="PTHR11712">
    <property type="entry name" value="POLYKETIDE SYNTHASE-RELATED"/>
    <property type="match status" value="1"/>
</dbReference>
<dbReference type="Gene3D" id="3.40.47.10">
    <property type="match status" value="2"/>
</dbReference>
<keyword evidence="2 3" id="KW-0808">Transferase</keyword>
<evidence type="ECO:0000313" key="6">
    <source>
        <dbReference type="Proteomes" id="UP000320496"/>
    </source>
</evidence>
<evidence type="ECO:0000256" key="1">
    <source>
        <dbReference type="ARBA" id="ARBA00008467"/>
    </source>
</evidence>
<evidence type="ECO:0000313" key="5">
    <source>
        <dbReference type="EMBL" id="QDU40679.1"/>
    </source>
</evidence>
<dbReference type="InterPro" id="IPR014030">
    <property type="entry name" value="Ketoacyl_synth_N"/>
</dbReference>
<dbReference type="Pfam" id="PF00109">
    <property type="entry name" value="ketoacyl-synt"/>
    <property type="match status" value="1"/>
</dbReference>